<dbReference type="Proteomes" id="UP001054252">
    <property type="component" value="Unassembled WGS sequence"/>
</dbReference>
<feature type="transmembrane region" description="Helical" evidence="1">
    <location>
        <begin position="20"/>
        <end position="43"/>
    </location>
</feature>
<keyword evidence="1" id="KW-0812">Transmembrane</keyword>
<evidence type="ECO:0000313" key="2">
    <source>
        <dbReference type="EMBL" id="GKV35593.1"/>
    </source>
</evidence>
<gene>
    <name evidence="2" type="ORF">SLEP1_g43840</name>
</gene>
<accession>A0AAV5LEC1</accession>
<keyword evidence="1" id="KW-1133">Transmembrane helix</keyword>
<dbReference type="EMBL" id="BPVZ01000112">
    <property type="protein sequence ID" value="GKV35593.1"/>
    <property type="molecule type" value="Genomic_DNA"/>
</dbReference>
<comment type="caution">
    <text evidence="2">The sequence shown here is derived from an EMBL/GenBank/DDBJ whole genome shotgun (WGS) entry which is preliminary data.</text>
</comment>
<evidence type="ECO:0000313" key="3">
    <source>
        <dbReference type="Proteomes" id="UP001054252"/>
    </source>
</evidence>
<keyword evidence="3" id="KW-1185">Reference proteome</keyword>
<sequence length="68" mass="7743">MDYGKVPPPACPCIGSVLNLFFFYFVKIVTLGNCITFDILHLLDQFCQRLKLFYFGFLLSATKIRSTG</sequence>
<reference evidence="2 3" key="1">
    <citation type="journal article" date="2021" name="Commun. Biol.">
        <title>The genome of Shorea leprosula (Dipterocarpaceae) highlights the ecological relevance of drought in aseasonal tropical rainforests.</title>
        <authorList>
            <person name="Ng K.K.S."/>
            <person name="Kobayashi M.J."/>
            <person name="Fawcett J.A."/>
            <person name="Hatakeyama M."/>
            <person name="Paape T."/>
            <person name="Ng C.H."/>
            <person name="Ang C.C."/>
            <person name="Tnah L.H."/>
            <person name="Lee C.T."/>
            <person name="Nishiyama T."/>
            <person name="Sese J."/>
            <person name="O'Brien M.J."/>
            <person name="Copetti D."/>
            <person name="Mohd Noor M.I."/>
            <person name="Ong R.C."/>
            <person name="Putra M."/>
            <person name="Sireger I.Z."/>
            <person name="Indrioko S."/>
            <person name="Kosugi Y."/>
            <person name="Izuno A."/>
            <person name="Isagi Y."/>
            <person name="Lee S.L."/>
            <person name="Shimizu K.K."/>
        </authorList>
    </citation>
    <scope>NUCLEOTIDE SEQUENCE [LARGE SCALE GENOMIC DNA]</scope>
    <source>
        <strain evidence="2">214</strain>
    </source>
</reference>
<evidence type="ECO:0000256" key="1">
    <source>
        <dbReference type="SAM" id="Phobius"/>
    </source>
</evidence>
<protein>
    <submittedName>
        <fullName evidence="2">Uncharacterized protein</fullName>
    </submittedName>
</protein>
<organism evidence="2 3">
    <name type="scientific">Rubroshorea leprosula</name>
    <dbReference type="NCBI Taxonomy" id="152421"/>
    <lineage>
        <taxon>Eukaryota</taxon>
        <taxon>Viridiplantae</taxon>
        <taxon>Streptophyta</taxon>
        <taxon>Embryophyta</taxon>
        <taxon>Tracheophyta</taxon>
        <taxon>Spermatophyta</taxon>
        <taxon>Magnoliopsida</taxon>
        <taxon>eudicotyledons</taxon>
        <taxon>Gunneridae</taxon>
        <taxon>Pentapetalae</taxon>
        <taxon>rosids</taxon>
        <taxon>malvids</taxon>
        <taxon>Malvales</taxon>
        <taxon>Dipterocarpaceae</taxon>
        <taxon>Rubroshorea</taxon>
    </lineage>
</organism>
<dbReference type="AlphaFoldDB" id="A0AAV5LEC1"/>
<keyword evidence="1" id="KW-0472">Membrane</keyword>
<name>A0AAV5LEC1_9ROSI</name>
<proteinExistence type="predicted"/>